<evidence type="ECO:0000313" key="3">
    <source>
        <dbReference type="Proteomes" id="UP001608902"/>
    </source>
</evidence>
<name>A0ABD6EJE4_9BILA</name>
<feature type="transmembrane region" description="Helical" evidence="1">
    <location>
        <begin position="99"/>
        <end position="115"/>
    </location>
</feature>
<keyword evidence="1" id="KW-0812">Transmembrane</keyword>
<comment type="caution">
    <text evidence="2">The sequence shown here is derived from an EMBL/GenBank/DDBJ whole genome shotgun (WGS) entry which is preliminary data.</text>
</comment>
<dbReference type="Proteomes" id="UP001608902">
    <property type="component" value="Unassembled WGS sequence"/>
</dbReference>
<dbReference type="PANTHER" id="PTHR37402:SF1">
    <property type="entry name" value="GRAM DOMAIN-CONTAINING PROTEIN 4"/>
    <property type="match status" value="1"/>
</dbReference>
<organism evidence="2 3">
    <name type="scientific">Gnathostoma spinigerum</name>
    <dbReference type="NCBI Taxonomy" id="75299"/>
    <lineage>
        <taxon>Eukaryota</taxon>
        <taxon>Metazoa</taxon>
        <taxon>Ecdysozoa</taxon>
        <taxon>Nematoda</taxon>
        <taxon>Chromadorea</taxon>
        <taxon>Rhabditida</taxon>
        <taxon>Spirurina</taxon>
        <taxon>Gnathostomatomorpha</taxon>
        <taxon>Gnathostomatoidea</taxon>
        <taxon>Gnathostomatidae</taxon>
        <taxon>Gnathostoma</taxon>
    </lineage>
</organism>
<keyword evidence="1" id="KW-0472">Membrane</keyword>
<reference evidence="2 3" key="1">
    <citation type="submission" date="2024-08" db="EMBL/GenBank/DDBJ databases">
        <title>Gnathostoma spinigerum genome.</title>
        <authorList>
            <person name="Gonzalez-Bertolin B."/>
            <person name="Monzon S."/>
            <person name="Zaballos A."/>
            <person name="Jimenez P."/>
            <person name="Dekumyoy P."/>
            <person name="Varona S."/>
            <person name="Cuesta I."/>
            <person name="Sumanam S."/>
            <person name="Adisakwattana P."/>
            <person name="Gasser R.B."/>
            <person name="Hernandez-Gonzalez A."/>
            <person name="Young N.D."/>
            <person name="Perteguer M.J."/>
        </authorList>
    </citation>
    <scope>NUCLEOTIDE SEQUENCE [LARGE SCALE GENOMIC DNA]</scope>
    <source>
        <strain evidence="2">AL3</strain>
        <tissue evidence="2">Liver</tissue>
    </source>
</reference>
<evidence type="ECO:0000313" key="2">
    <source>
        <dbReference type="EMBL" id="MFH4979332.1"/>
    </source>
</evidence>
<sequence>MSLSIFLWTFTNGYLYGLILSLILAQLFINYMQTQRGITLGIVFWPVHDDQLKIFQLNNTEIMFEAIQWLQSVMKTLTGFLEAVNSLILWRHPAATEKFVIFIVILLWMTFVWPTNECLKIIASITITNAFFVVYLYQRFPRLRQEIDHLLKFYSQKACRRPTETECLLHSSSKSASLMHSFDEKAECRERSGQSADDYHASIPVDDSIWRTINDTQYSVKLRGRKNGICYTNEERCNFIRTEKRKALSRDIKVGSTAGRVWKSRKRWEHIVEKTGTATQSSRTPKLHGLYE</sequence>
<accession>A0ABD6EJE4</accession>
<evidence type="ECO:0008006" key="4">
    <source>
        <dbReference type="Google" id="ProtNLM"/>
    </source>
</evidence>
<feature type="transmembrane region" description="Helical" evidence="1">
    <location>
        <begin position="6"/>
        <end position="29"/>
    </location>
</feature>
<dbReference type="AlphaFoldDB" id="A0ABD6EJE4"/>
<keyword evidence="1" id="KW-1133">Transmembrane helix</keyword>
<protein>
    <recommendedName>
        <fullName evidence="4">Reticulon-like protein</fullName>
    </recommendedName>
</protein>
<dbReference type="PANTHER" id="PTHR37402">
    <property type="entry name" value="GRAM DOMAIN-CONTAINING PROTEIN 4"/>
    <property type="match status" value="1"/>
</dbReference>
<dbReference type="InterPro" id="IPR037847">
    <property type="entry name" value="GRAMDC4"/>
</dbReference>
<gene>
    <name evidence="2" type="ORF">AB6A40_006041</name>
</gene>
<dbReference type="EMBL" id="JBGFUD010004076">
    <property type="protein sequence ID" value="MFH4979332.1"/>
    <property type="molecule type" value="Genomic_DNA"/>
</dbReference>
<proteinExistence type="predicted"/>
<evidence type="ECO:0000256" key="1">
    <source>
        <dbReference type="SAM" id="Phobius"/>
    </source>
</evidence>
<feature type="transmembrane region" description="Helical" evidence="1">
    <location>
        <begin position="121"/>
        <end position="137"/>
    </location>
</feature>
<keyword evidence="3" id="KW-1185">Reference proteome</keyword>